<dbReference type="GO" id="GO:0003723">
    <property type="term" value="F:RNA binding"/>
    <property type="evidence" value="ECO:0007669"/>
    <property type="project" value="UniProtKB-KW"/>
</dbReference>
<dbReference type="NCBIfam" id="TIGR00757">
    <property type="entry name" value="RNaseEG"/>
    <property type="match status" value="1"/>
</dbReference>
<comment type="caution">
    <text evidence="12">The sequence shown here is derived from an EMBL/GenBank/DDBJ whole genome shotgun (WGS) entry which is preliminary data.</text>
</comment>
<dbReference type="InterPro" id="IPR004659">
    <property type="entry name" value="RNase_E/G"/>
</dbReference>
<dbReference type="Proteomes" id="UP000885750">
    <property type="component" value="Unassembled WGS sequence"/>
</dbReference>
<evidence type="ECO:0000256" key="7">
    <source>
        <dbReference type="ARBA" id="ARBA00022801"/>
    </source>
</evidence>
<evidence type="ECO:0000256" key="5">
    <source>
        <dbReference type="ARBA" id="ARBA00022723"/>
    </source>
</evidence>
<keyword evidence="9" id="KW-0694">RNA-binding</keyword>
<evidence type="ECO:0000259" key="11">
    <source>
        <dbReference type="PROSITE" id="PS50126"/>
    </source>
</evidence>
<dbReference type="CDD" id="cd04453">
    <property type="entry name" value="S1_RNase_E"/>
    <property type="match status" value="1"/>
</dbReference>
<comment type="cofactor">
    <cofactor evidence="1">
        <name>Mg(2+)</name>
        <dbReference type="ChEBI" id="CHEBI:18420"/>
    </cofactor>
</comment>
<dbReference type="GO" id="GO:0046872">
    <property type="term" value="F:metal ion binding"/>
    <property type="evidence" value="ECO:0007669"/>
    <property type="project" value="UniProtKB-KW"/>
</dbReference>
<feature type="non-terminal residue" evidence="12">
    <location>
        <position position="313"/>
    </location>
</feature>
<dbReference type="SUPFAM" id="SSF50249">
    <property type="entry name" value="Nucleic acid-binding proteins"/>
    <property type="match status" value="1"/>
</dbReference>
<evidence type="ECO:0000256" key="3">
    <source>
        <dbReference type="ARBA" id="ARBA00022519"/>
    </source>
</evidence>
<keyword evidence="3" id="KW-0997">Cell inner membrane</keyword>
<keyword evidence="2" id="KW-1003">Cell membrane</keyword>
<evidence type="ECO:0000256" key="4">
    <source>
        <dbReference type="ARBA" id="ARBA00022722"/>
    </source>
</evidence>
<dbReference type="Pfam" id="PF10150">
    <property type="entry name" value="RNase_E_G"/>
    <property type="match status" value="1"/>
</dbReference>
<dbReference type="SMART" id="SM00316">
    <property type="entry name" value="S1"/>
    <property type="match status" value="1"/>
</dbReference>
<evidence type="ECO:0000256" key="2">
    <source>
        <dbReference type="ARBA" id="ARBA00022475"/>
    </source>
</evidence>
<keyword evidence="10" id="KW-0472">Membrane</keyword>
<dbReference type="InterPro" id="IPR012340">
    <property type="entry name" value="NA-bd_OB-fold"/>
</dbReference>
<dbReference type="AlphaFoldDB" id="A0A7V2WUE2"/>
<dbReference type="PANTHER" id="PTHR30001">
    <property type="entry name" value="RIBONUCLEASE"/>
    <property type="match status" value="1"/>
</dbReference>
<dbReference type="PROSITE" id="PS50126">
    <property type="entry name" value="S1"/>
    <property type="match status" value="1"/>
</dbReference>
<dbReference type="GO" id="GO:0005737">
    <property type="term" value="C:cytoplasm"/>
    <property type="evidence" value="ECO:0007669"/>
    <property type="project" value="TreeGrafter"/>
</dbReference>
<keyword evidence="7" id="KW-0378">Hydrolase</keyword>
<dbReference type="PANTHER" id="PTHR30001:SF1">
    <property type="entry name" value="RIBONUCLEASE E_G-LIKE PROTEIN, CHLOROPLASTIC"/>
    <property type="match status" value="1"/>
</dbReference>
<dbReference type="GO" id="GO:0004540">
    <property type="term" value="F:RNA nuclease activity"/>
    <property type="evidence" value="ECO:0007669"/>
    <property type="project" value="InterPro"/>
</dbReference>
<evidence type="ECO:0000256" key="9">
    <source>
        <dbReference type="ARBA" id="ARBA00022884"/>
    </source>
</evidence>
<dbReference type="InterPro" id="IPR019307">
    <property type="entry name" value="RNA-bd_AU-1/RNase_E/G"/>
</dbReference>
<sequence length="313" mass="35539">MKRIAINATQSEEIRVAMVDGQYLYDLDIEHPFRAQKKSNIYKGTITRVEPSLEAAFVSYGSNRHGFLPFKEISREYWDTKGKKISGRPSIKEVIKEGLEVLVQVDKEERGNKGAALTTQISLAGRYLVLMPNNPRAGGVSRRISGEDRHKIRKILQQLDIPEGMGTIVRTAGVGRELEELTWDLEYLLTLWKAITTANTQHKPPVLLYQESNVIIRTLRDYFRNDIGEILVDNEQVYKQAHDFIQAVMPHNLHKLKHYTDPVPLFSRYQVEHQIESAFHREVTLPSGGAIVIDHTEALISIDVNSARATKGA</sequence>
<name>A0A7V2WUE2_LEUMU</name>
<evidence type="ECO:0000313" key="12">
    <source>
        <dbReference type="EMBL" id="HFC91699.1"/>
    </source>
</evidence>
<dbReference type="EMBL" id="DRMS01000111">
    <property type="protein sequence ID" value="HFC91699.1"/>
    <property type="molecule type" value="Genomic_DNA"/>
</dbReference>
<gene>
    <name evidence="12" type="ORF">ENJ51_02680</name>
</gene>
<proteinExistence type="predicted"/>
<feature type="domain" description="S1 motif" evidence="11">
    <location>
        <begin position="39"/>
        <end position="120"/>
    </location>
</feature>
<dbReference type="InterPro" id="IPR003029">
    <property type="entry name" value="S1_domain"/>
</dbReference>
<accession>A0A7V2WUE2</accession>
<keyword evidence="4" id="KW-0540">Nuclease</keyword>
<keyword evidence="8" id="KW-0460">Magnesium</keyword>
<evidence type="ECO:0000256" key="10">
    <source>
        <dbReference type="ARBA" id="ARBA00023136"/>
    </source>
</evidence>
<dbReference type="GO" id="GO:0016787">
    <property type="term" value="F:hydrolase activity"/>
    <property type="evidence" value="ECO:0007669"/>
    <property type="project" value="UniProtKB-KW"/>
</dbReference>
<dbReference type="GO" id="GO:0004519">
    <property type="term" value="F:endonuclease activity"/>
    <property type="evidence" value="ECO:0007669"/>
    <property type="project" value="UniProtKB-KW"/>
</dbReference>
<evidence type="ECO:0000256" key="8">
    <source>
        <dbReference type="ARBA" id="ARBA00022842"/>
    </source>
</evidence>
<keyword evidence="5" id="KW-0479">Metal-binding</keyword>
<reference evidence="12" key="1">
    <citation type="journal article" date="2020" name="mSystems">
        <title>Genome- and Community-Level Interaction Insights into Carbon Utilization and Element Cycling Functions of Hydrothermarchaeota in Hydrothermal Sediment.</title>
        <authorList>
            <person name="Zhou Z."/>
            <person name="Liu Y."/>
            <person name="Xu W."/>
            <person name="Pan J."/>
            <person name="Luo Z.H."/>
            <person name="Li M."/>
        </authorList>
    </citation>
    <scope>NUCLEOTIDE SEQUENCE [LARGE SCALE GENOMIC DNA]</scope>
    <source>
        <strain evidence="12">HyVt-493</strain>
    </source>
</reference>
<dbReference type="Gene3D" id="2.40.50.140">
    <property type="entry name" value="Nucleic acid-binding proteins"/>
    <property type="match status" value="1"/>
</dbReference>
<evidence type="ECO:0000256" key="1">
    <source>
        <dbReference type="ARBA" id="ARBA00001946"/>
    </source>
</evidence>
<evidence type="ECO:0000256" key="6">
    <source>
        <dbReference type="ARBA" id="ARBA00022759"/>
    </source>
</evidence>
<keyword evidence="6" id="KW-0255">Endonuclease</keyword>
<dbReference type="GO" id="GO:0006364">
    <property type="term" value="P:rRNA processing"/>
    <property type="evidence" value="ECO:0007669"/>
    <property type="project" value="TreeGrafter"/>
</dbReference>
<dbReference type="Pfam" id="PF00575">
    <property type="entry name" value="S1"/>
    <property type="match status" value="1"/>
</dbReference>
<organism evidence="12">
    <name type="scientific">Leucothrix mucor</name>
    <dbReference type="NCBI Taxonomy" id="45248"/>
    <lineage>
        <taxon>Bacteria</taxon>
        <taxon>Pseudomonadati</taxon>
        <taxon>Pseudomonadota</taxon>
        <taxon>Gammaproteobacteria</taxon>
        <taxon>Thiotrichales</taxon>
        <taxon>Thiotrichaceae</taxon>
        <taxon>Leucothrix</taxon>
    </lineage>
</organism>
<protein>
    <submittedName>
        <fullName evidence="12">Rne/Rng family ribonuclease</fullName>
    </submittedName>
</protein>